<comment type="caution">
    <text evidence="3">The sequence shown here is derived from an EMBL/GenBank/DDBJ whole genome shotgun (WGS) entry which is preliminary data.</text>
</comment>
<evidence type="ECO:0000256" key="1">
    <source>
        <dbReference type="ARBA" id="ARBA00007637"/>
    </source>
</evidence>
<evidence type="ECO:0000259" key="2">
    <source>
        <dbReference type="Pfam" id="PF01370"/>
    </source>
</evidence>
<name>A0A0V8JQJ7_9BACI</name>
<dbReference type="PANTHER" id="PTHR43000">
    <property type="entry name" value="DTDP-D-GLUCOSE 4,6-DEHYDRATASE-RELATED"/>
    <property type="match status" value="1"/>
</dbReference>
<gene>
    <name evidence="3" type="ORF">AS180_02875</name>
</gene>
<accession>A0A0V8JQJ7</accession>
<dbReference type="SUPFAM" id="SSF51735">
    <property type="entry name" value="NAD(P)-binding Rossmann-fold domains"/>
    <property type="match status" value="1"/>
</dbReference>
<reference evidence="3 4" key="1">
    <citation type="submission" date="2015-11" db="EMBL/GenBank/DDBJ databases">
        <title>Bacillus caseinolyticus sp nov.</title>
        <authorList>
            <person name="Dastager S.G."/>
            <person name="Mawlankar R."/>
        </authorList>
    </citation>
    <scope>NUCLEOTIDE SEQUENCE [LARGE SCALE GENOMIC DNA]</scope>
    <source>
        <strain evidence="3 4">SGD-V-76</strain>
    </source>
</reference>
<dbReference type="RefSeq" id="WP_062686342.1">
    <property type="nucleotide sequence ID" value="NZ_KQ758629.1"/>
</dbReference>
<dbReference type="InterPro" id="IPR036291">
    <property type="entry name" value="NAD(P)-bd_dom_sf"/>
</dbReference>
<feature type="domain" description="NAD-dependent epimerase/dehydratase" evidence="2">
    <location>
        <begin position="10"/>
        <end position="231"/>
    </location>
</feature>
<dbReference type="AlphaFoldDB" id="A0A0V8JQJ7"/>
<dbReference type="InterPro" id="IPR001509">
    <property type="entry name" value="Epimerase_deHydtase"/>
</dbReference>
<evidence type="ECO:0000313" key="4">
    <source>
        <dbReference type="Proteomes" id="UP000053681"/>
    </source>
</evidence>
<protein>
    <recommendedName>
        <fullName evidence="2">NAD-dependent epimerase/dehydratase domain-containing protein</fullName>
    </recommendedName>
</protein>
<evidence type="ECO:0000313" key="3">
    <source>
        <dbReference type="EMBL" id="KSU89249.1"/>
    </source>
</evidence>
<dbReference type="Proteomes" id="UP000053681">
    <property type="component" value="Unassembled WGS sequence"/>
</dbReference>
<keyword evidence="4" id="KW-1185">Reference proteome</keyword>
<comment type="similarity">
    <text evidence="1">Belongs to the NAD(P)-dependent epimerase/dehydratase family.</text>
</comment>
<dbReference type="Pfam" id="PF01370">
    <property type="entry name" value="Epimerase"/>
    <property type="match status" value="1"/>
</dbReference>
<dbReference type="EMBL" id="LNQP01000007">
    <property type="protein sequence ID" value="KSU89249.1"/>
    <property type="molecule type" value="Genomic_DNA"/>
</dbReference>
<dbReference type="Gene3D" id="3.40.50.720">
    <property type="entry name" value="NAD(P)-binding Rossmann-like Domain"/>
    <property type="match status" value="1"/>
</dbReference>
<dbReference type="Gene3D" id="3.90.25.10">
    <property type="entry name" value="UDP-galactose 4-epimerase, domain 1"/>
    <property type="match status" value="1"/>
</dbReference>
<organism evidence="3 4">
    <name type="scientific">Priestia veravalensis</name>
    <dbReference type="NCBI Taxonomy" id="1414648"/>
    <lineage>
        <taxon>Bacteria</taxon>
        <taxon>Bacillati</taxon>
        <taxon>Bacillota</taxon>
        <taxon>Bacilli</taxon>
        <taxon>Bacillales</taxon>
        <taxon>Bacillaceae</taxon>
        <taxon>Priestia</taxon>
    </lineage>
</organism>
<proteinExistence type="inferred from homology"/>
<sequence>MDSKAMRKRILITGASGFTGKHAVVHFMKKDYEVTAAMRKEMSCEGASVVSCDLENEDQVMKLIEDANPHYILHLAGQNHVGSSWEQPLSYVNSNVIGTLHLLEAVRKKVPTARIVVAGSALQYNPSDSSTLTHPYSFSKTMQILVSEAWAKLYNLDVVIAKPSNLIGPGHSNGVCSIFAKKIAAMEKGDEKKELHISNLEARRNFIDVRDAVAAYEHLFLFGQRKAVYEIASSVCYSLKEVASMLRTLAHVDFQITNDEANSEPFLIPDTSPLQLIGWKPNYSLEKSLLDILTFHRQTKD</sequence>